<evidence type="ECO:0000256" key="2">
    <source>
        <dbReference type="ARBA" id="ARBA00022801"/>
    </source>
</evidence>
<feature type="domain" description="Calcineurin-like phosphoesterase" evidence="4">
    <location>
        <begin position="154"/>
        <end position="320"/>
    </location>
</feature>
<dbReference type="EMBL" id="JADQDF010000001">
    <property type="protein sequence ID" value="MBW0129538.1"/>
    <property type="molecule type" value="Genomic_DNA"/>
</dbReference>
<evidence type="ECO:0000259" key="4">
    <source>
        <dbReference type="Pfam" id="PF00149"/>
    </source>
</evidence>
<dbReference type="Pfam" id="PF00149">
    <property type="entry name" value="Metallophos"/>
    <property type="match status" value="1"/>
</dbReference>
<evidence type="ECO:0000313" key="6">
    <source>
        <dbReference type="Proteomes" id="UP000694300"/>
    </source>
</evidence>
<evidence type="ECO:0000313" key="5">
    <source>
        <dbReference type="EMBL" id="MBW0129538.1"/>
    </source>
</evidence>
<reference evidence="5 6" key="1">
    <citation type="submission" date="2020-11" db="EMBL/GenBank/DDBJ databases">
        <title>Pseudonocardia abyssalis sp. nov. and Pseudonocardia oceani sp. nov., description and phylogenomic analysis of two novel actinomycetes isolated from the deep Southern Ocean.</title>
        <authorList>
            <person name="Parra J."/>
        </authorList>
    </citation>
    <scope>NUCLEOTIDE SEQUENCE [LARGE SCALE GENOMIC DNA]</scope>
    <source>
        <strain evidence="6">KRD185</strain>
    </source>
</reference>
<comment type="caution">
    <text evidence="5">The sequence shown here is derived from an EMBL/GenBank/DDBJ whole genome shotgun (WGS) entry which is preliminary data.</text>
</comment>
<keyword evidence="1" id="KW-0479">Metal-binding</keyword>
<keyword evidence="3" id="KW-0812">Transmembrane</keyword>
<feature type="transmembrane region" description="Helical" evidence="3">
    <location>
        <begin position="65"/>
        <end position="86"/>
    </location>
</feature>
<sequence>MGFVPLVLVFVALLHLYVYRRAVRALTTDRRVRLAGAAVITLLGLTVAAALLTRGALAPDTARPLHYVGFFWLALLVYLASVLVLGELVRLAVRFLRGRPSEDRRRFLSRVVAGTAAVTAVGIVAYGAVVARQPRVERREVLLDRLDPAFDGFTIAAVSDIHLGPLVDGTDVAGFVAMINGTAPDVVAVVGDLVDGSVAELGAYAAPLADITAPTYFVTGNHEYYSGVTQWVEFLPTLGIRVLRNEREEIRRGDAVLHLAGCDDRTAAASGVPGHGFDLDAALAGRDPAQPVVLLCHQPVMVDRAARAGVDLQISGHTHGGQLWPLTQVALVDQPVLAGLVRVGPTWLYVTRGTGFWGPPVRVGSPPEITLLTLRSRDQGSR</sequence>
<gene>
    <name evidence="5" type="ORF">I4I82_17905</name>
</gene>
<dbReference type="InterPro" id="IPR051158">
    <property type="entry name" value="Metallophosphoesterase_sf"/>
</dbReference>
<keyword evidence="2" id="KW-0378">Hydrolase</keyword>
<evidence type="ECO:0000256" key="3">
    <source>
        <dbReference type="SAM" id="Phobius"/>
    </source>
</evidence>
<accession>A0ABS6UC28</accession>
<dbReference type="CDD" id="cd07385">
    <property type="entry name" value="MPP_YkuE_C"/>
    <property type="match status" value="1"/>
</dbReference>
<dbReference type="PANTHER" id="PTHR31302:SF31">
    <property type="entry name" value="PHOSPHODIESTERASE YAEI"/>
    <property type="match status" value="1"/>
</dbReference>
<organism evidence="5 6">
    <name type="scientific">Pseudonocardia oceani</name>
    <dbReference type="NCBI Taxonomy" id="2792013"/>
    <lineage>
        <taxon>Bacteria</taxon>
        <taxon>Bacillati</taxon>
        <taxon>Actinomycetota</taxon>
        <taxon>Actinomycetes</taxon>
        <taxon>Pseudonocardiales</taxon>
        <taxon>Pseudonocardiaceae</taxon>
        <taxon>Pseudonocardia</taxon>
    </lineage>
</organism>
<feature type="transmembrane region" description="Helical" evidence="3">
    <location>
        <begin position="34"/>
        <end position="53"/>
    </location>
</feature>
<evidence type="ECO:0000256" key="1">
    <source>
        <dbReference type="ARBA" id="ARBA00022723"/>
    </source>
</evidence>
<proteinExistence type="predicted"/>
<dbReference type="PANTHER" id="PTHR31302">
    <property type="entry name" value="TRANSMEMBRANE PROTEIN WITH METALLOPHOSPHOESTERASE DOMAIN-RELATED"/>
    <property type="match status" value="1"/>
</dbReference>
<name>A0ABS6UC28_9PSEU</name>
<feature type="transmembrane region" description="Helical" evidence="3">
    <location>
        <begin position="6"/>
        <end position="22"/>
    </location>
</feature>
<dbReference type="RefSeq" id="WP_218592999.1">
    <property type="nucleotide sequence ID" value="NZ_JADQDE010000241.1"/>
</dbReference>
<dbReference type="InterPro" id="IPR004843">
    <property type="entry name" value="Calcineurin-like_PHP"/>
</dbReference>
<dbReference type="Proteomes" id="UP000694300">
    <property type="component" value="Unassembled WGS sequence"/>
</dbReference>
<keyword evidence="6" id="KW-1185">Reference proteome</keyword>
<feature type="transmembrane region" description="Helical" evidence="3">
    <location>
        <begin position="107"/>
        <end position="129"/>
    </location>
</feature>
<protein>
    <submittedName>
        <fullName evidence="5">Metallophosphoesterase</fullName>
    </submittedName>
</protein>
<keyword evidence="3" id="KW-0472">Membrane</keyword>
<keyword evidence="3" id="KW-1133">Transmembrane helix</keyword>